<keyword evidence="1" id="KW-0723">Serine/threonine-protein kinase</keyword>
<gene>
    <name evidence="3" type="ORF">X474_26795</name>
</gene>
<dbReference type="OrthoDB" id="9798941at2"/>
<keyword evidence="1" id="KW-0808">Transferase</keyword>
<reference evidence="3 4" key="1">
    <citation type="submission" date="2013-11" db="EMBL/GenBank/DDBJ databases">
        <title>Metagenomic analysis of a methanogenic consortium involved in long chain n-alkane degradation.</title>
        <authorList>
            <person name="Davidova I.A."/>
            <person name="Callaghan A.V."/>
            <person name="Wawrik B."/>
            <person name="Pruitt S."/>
            <person name="Marks C."/>
            <person name="Duncan K.E."/>
            <person name="Suflita J.M."/>
        </authorList>
    </citation>
    <scope>NUCLEOTIDE SEQUENCE [LARGE SCALE GENOMIC DNA]</scope>
    <source>
        <strain evidence="3 4">SPR</strain>
    </source>
</reference>
<dbReference type="Proteomes" id="UP000032233">
    <property type="component" value="Unassembled WGS sequence"/>
</dbReference>
<evidence type="ECO:0000313" key="4">
    <source>
        <dbReference type="Proteomes" id="UP000032233"/>
    </source>
</evidence>
<dbReference type="InParanoid" id="A0A0D2HK20"/>
<dbReference type="EMBL" id="AZAC01000078">
    <property type="protein sequence ID" value="KIX10983.1"/>
    <property type="molecule type" value="Genomic_DNA"/>
</dbReference>
<dbReference type="PANTHER" id="PTHR35526:SF3">
    <property type="entry name" value="ANTI-SIGMA-F FACTOR RSBW"/>
    <property type="match status" value="1"/>
</dbReference>
<evidence type="ECO:0000259" key="2">
    <source>
        <dbReference type="Pfam" id="PF13581"/>
    </source>
</evidence>
<accession>A0A0D2HK20</accession>
<keyword evidence="1" id="KW-0418">Kinase</keyword>
<organism evidence="3 4">
    <name type="scientific">Dethiosulfatarculus sandiegensis</name>
    <dbReference type="NCBI Taxonomy" id="1429043"/>
    <lineage>
        <taxon>Bacteria</taxon>
        <taxon>Pseudomonadati</taxon>
        <taxon>Thermodesulfobacteriota</taxon>
        <taxon>Desulfarculia</taxon>
        <taxon>Desulfarculales</taxon>
        <taxon>Desulfarculaceae</taxon>
        <taxon>Dethiosulfatarculus</taxon>
    </lineage>
</organism>
<dbReference type="InterPro" id="IPR050267">
    <property type="entry name" value="Anti-sigma-factor_SerPK"/>
</dbReference>
<dbReference type="InterPro" id="IPR003594">
    <property type="entry name" value="HATPase_dom"/>
</dbReference>
<evidence type="ECO:0000256" key="1">
    <source>
        <dbReference type="ARBA" id="ARBA00022527"/>
    </source>
</evidence>
<dbReference type="STRING" id="1429043.X474_26795"/>
<dbReference type="AlphaFoldDB" id="A0A0D2HK20"/>
<name>A0A0D2HK20_9BACT</name>
<dbReference type="SUPFAM" id="SSF55874">
    <property type="entry name" value="ATPase domain of HSP90 chaperone/DNA topoisomerase II/histidine kinase"/>
    <property type="match status" value="1"/>
</dbReference>
<dbReference type="CDD" id="cd16936">
    <property type="entry name" value="HATPase_RsbW-like"/>
    <property type="match status" value="1"/>
</dbReference>
<dbReference type="InterPro" id="IPR036890">
    <property type="entry name" value="HATPase_C_sf"/>
</dbReference>
<comment type="caution">
    <text evidence="3">The sequence shown here is derived from an EMBL/GenBank/DDBJ whole genome shotgun (WGS) entry which is preliminary data.</text>
</comment>
<dbReference type="GO" id="GO:0004674">
    <property type="term" value="F:protein serine/threonine kinase activity"/>
    <property type="evidence" value="ECO:0007669"/>
    <property type="project" value="UniProtKB-KW"/>
</dbReference>
<protein>
    <recommendedName>
        <fullName evidence="2">Histidine kinase/HSP90-like ATPase domain-containing protein</fullName>
    </recommendedName>
</protein>
<dbReference type="RefSeq" id="WP_044352644.1">
    <property type="nucleotide sequence ID" value="NZ_AZAC01000078.1"/>
</dbReference>
<evidence type="ECO:0000313" key="3">
    <source>
        <dbReference type="EMBL" id="KIX10983.1"/>
    </source>
</evidence>
<keyword evidence="4" id="KW-1185">Reference proteome</keyword>
<sequence>MHLAIDSRLIEVRVIAEQIKKFCLKHDLDPEDGAMVELAVVEALNNVIKHSYGNQPGHRVEVDLEALSDRLVFTILNWGIPFSQKNRAELKSDPTESATLSEGGMGLFIIDQVMDKVEYLVMEGANVHILTKFRV</sequence>
<dbReference type="Gene3D" id="3.30.565.10">
    <property type="entry name" value="Histidine kinase-like ATPase, C-terminal domain"/>
    <property type="match status" value="1"/>
</dbReference>
<proteinExistence type="predicted"/>
<dbReference type="Pfam" id="PF13581">
    <property type="entry name" value="HATPase_c_2"/>
    <property type="match status" value="1"/>
</dbReference>
<dbReference type="PANTHER" id="PTHR35526">
    <property type="entry name" value="ANTI-SIGMA-F FACTOR RSBW-RELATED"/>
    <property type="match status" value="1"/>
</dbReference>
<feature type="domain" description="Histidine kinase/HSP90-like ATPase" evidence="2">
    <location>
        <begin position="8"/>
        <end position="123"/>
    </location>
</feature>